<comment type="similarity">
    <text evidence="1">Belongs to the universal stress protein A family.</text>
</comment>
<dbReference type="SUPFAM" id="SSF52402">
    <property type="entry name" value="Adenine nucleotide alpha hydrolases-like"/>
    <property type="match status" value="1"/>
</dbReference>
<protein>
    <submittedName>
        <fullName evidence="3">Universal stress protein</fullName>
    </submittedName>
</protein>
<evidence type="ECO:0000313" key="4">
    <source>
        <dbReference type="Proteomes" id="UP000326170"/>
    </source>
</evidence>
<feature type="domain" description="UspA" evidence="2">
    <location>
        <begin position="2"/>
        <end position="138"/>
    </location>
</feature>
<dbReference type="EMBL" id="CP045488">
    <property type="protein sequence ID" value="QFU83099.1"/>
    <property type="molecule type" value="Genomic_DNA"/>
</dbReference>
<evidence type="ECO:0000259" key="2">
    <source>
        <dbReference type="Pfam" id="PF00582"/>
    </source>
</evidence>
<name>A0A5P9P4L6_9EURY</name>
<dbReference type="PIRSF" id="PIRSF006276">
    <property type="entry name" value="UspA"/>
    <property type="match status" value="1"/>
</dbReference>
<dbReference type="InterPro" id="IPR006015">
    <property type="entry name" value="Universal_stress_UspA"/>
</dbReference>
<dbReference type="CDD" id="cd00293">
    <property type="entry name" value="USP-like"/>
    <property type="match status" value="1"/>
</dbReference>
<gene>
    <name evidence="3" type="ORF">GCU68_11395</name>
</gene>
<evidence type="ECO:0000313" key="3">
    <source>
        <dbReference type="EMBL" id="QFU83099.1"/>
    </source>
</evidence>
<dbReference type="Proteomes" id="UP000326170">
    <property type="component" value="Chromosome"/>
</dbReference>
<dbReference type="PANTHER" id="PTHR46268:SF24">
    <property type="entry name" value="UNIVERSAL STRESS PROTEIN"/>
    <property type="match status" value="1"/>
</dbReference>
<reference evidence="3 4" key="1">
    <citation type="journal article" date="2007" name="Int. J. Syst. Evol. Microbiol.">
        <title>Natronorubrum sulfidifaciens sp. nov., an extremely haloalkaliphilic archaeon isolated from Aiding salt lake in Xin-Jiang, China.</title>
        <authorList>
            <person name="Cui H.L."/>
            <person name="Tohty D."/>
            <person name="Liu H.C."/>
            <person name="Liu S.J."/>
            <person name="Oren A."/>
            <person name="Zhou P.J."/>
        </authorList>
    </citation>
    <scope>NUCLEOTIDE SEQUENCE [LARGE SCALE GENOMIC DNA]</scope>
    <source>
        <strain evidence="3 4">7-3</strain>
    </source>
</reference>
<organism evidence="3 4">
    <name type="scientific">Natronorubrum aibiense</name>
    <dbReference type="NCBI Taxonomy" id="348826"/>
    <lineage>
        <taxon>Archaea</taxon>
        <taxon>Methanobacteriati</taxon>
        <taxon>Methanobacteriota</taxon>
        <taxon>Stenosarchaea group</taxon>
        <taxon>Halobacteria</taxon>
        <taxon>Halobacteriales</taxon>
        <taxon>Natrialbaceae</taxon>
        <taxon>Natronorubrum</taxon>
    </lineage>
</organism>
<dbReference type="PRINTS" id="PR01438">
    <property type="entry name" value="UNVRSLSTRESS"/>
</dbReference>
<evidence type="ECO:0000256" key="1">
    <source>
        <dbReference type="ARBA" id="ARBA00008791"/>
    </source>
</evidence>
<proteinExistence type="inferred from homology"/>
<dbReference type="AlphaFoldDB" id="A0A5P9P4L6"/>
<dbReference type="KEGG" id="nas:GCU68_11395"/>
<dbReference type="Gene3D" id="3.40.50.620">
    <property type="entry name" value="HUPs"/>
    <property type="match status" value="1"/>
</dbReference>
<accession>A0A5P9P4L6</accession>
<dbReference type="PANTHER" id="PTHR46268">
    <property type="entry name" value="STRESS RESPONSE PROTEIN NHAX"/>
    <property type="match status" value="1"/>
</dbReference>
<keyword evidence="4" id="KW-1185">Reference proteome</keyword>
<dbReference type="OrthoDB" id="105697at2157"/>
<dbReference type="InterPro" id="IPR006016">
    <property type="entry name" value="UspA"/>
</dbReference>
<sequence length="138" mass="15096">MNVLVPLDESDPARQALEHAVSTYPDATITVLHVINPSMAMYRGEMAYNYERLIELEEEEAEDLFETAKEIGDEHGASITTELMVGTPARSIVSFAEDNDVDQIVLGSHGRSGVSRVLLGSVAEQVVRRATVPVTVVR</sequence>
<dbReference type="GeneID" id="42301657"/>
<dbReference type="RefSeq" id="WP_152941715.1">
    <property type="nucleotide sequence ID" value="NZ_CP045488.1"/>
</dbReference>
<dbReference type="InterPro" id="IPR014729">
    <property type="entry name" value="Rossmann-like_a/b/a_fold"/>
</dbReference>
<dbReference type="Pfam" id="PF00582">
    <property type="entry name" value="Usp"/>
    <property type="match status" value="1"/>
</dbReference>